<dbReference type="SMART" id="SM01260">
    <property type="entry name" value="LANC_like"/>
    <property type="match status" value="1"/>
</dbReference>
<organism evidence="3 4">
    <name type="scientific">Streptomyces castrisilvae</name>
    <dbReference type="NCBI Taxonomy" id="3033811"/>
    <lineage>
        <taxon>Bacteria</taxon>
        <taxon>Bacillati</taxon>
        <taxon>Actinomycetota</taxon>
        <taxon>Actinomycetes</taxon>
        <taxon>Kitasatosporales</taxon>
        <taxon>Streptomycetaceae</taxon>
        <taxon>Streptomyces</taxon>
    </lineage>
</organism>
<proteinExistence type="predicted"/>
<dbReference type="Pfam" id="PF05147">
    <property type="entry name" value="LANC_like"/>
    <property type="match status" value="1"/>
</dbReference>
<accession>A0ABY9HI59</accession>
<dbReference type="SUPFAM" id="SSF158745">
    <property type="entry name" value="LanC-like"/>
    <property type="match status" value="1"/>
</dbReference>
<feature type="compositionally biased region" description="Low complexity" evidence="1">
    <location>
        <begin position="949"/>
        <end position="966"/>
    </location>
</feature>
<feature type="domain" description="Lantibiotic biosynthesis protein dehydration" evidence="2">
    <location>
        <begin position="159"/>
        <end position="528"/>
    </location>
</feature>
<dbReference type="InterPro" id="IPR012341">
    <property type="entry name" value="6hp_glycosidase-like_sf"/>
</dbReference>
<dbReference type="EMBL" id="CP120997">
    <property type="protein sequence ID" value="WLQ34215.1"/>
    <property type="molecule type" value="Genomic_DNA"/>
</dbReference>
<reference evidence="3 4" key="1">
    <citation type="submission" date="2023-03" db="EMBL/GenBank/DDBJ databases">
        <title>Isolation and description of six Streptomyces strains from soil environments, able to metabolize different microbial glucans.</title>
        <authorList>
            <person name="Widen T."/>
            <person name="Larsbrink J."/>
        </authorList>
    </citation>
    <scope>NUCLEOTIDE SEQUENCE [LARGE SCALE GENOMIC DNA]</scope>
    <source>
        <strain evidence="3 4">Mut1</strain>
    </source>
</reference>
<dbReference type="PIRSF" id="PIRSF037228">
    <property type="entry name" value="Lant_mod_RumM"/>
    <property type="match status" value="1"/>
</dbReference>
<dbReference type="CDD" id="cd04792">
    <property type="entry name" value="LanM-like"/>
    <property type="match status" value="1"/>
</dbReference>
<dbReference type="Pfam" id="PF13575">
    <property type="entry name" value="DUF4135"/>
    <property type="match status" value="1"/>
</dbReference>
<name>A0ABY9HI59_9ACTN</name>
<feature type="region of interest" description="Disordered" evidence="1">
    <location>
        <begin position="949"/>
        <end position="973"/>
    </location>
</feature>
<keyword evidence="4" id="KW-1185">Reference proteome</keyword>
<evidence type="ECO:0000256" key="1">
    <source>
        <dbReference type="SAM" id="MobiDB-lite"/>
    </source>
</evidence>
<protein>
    <submittedName>
        <fullName evidence="3">Type 2 lanthipeptide synthetase LanM family protein</fullName>
    </submittedName>
</protein>
<dbReference type="NCBIfam" id="TIGR03897">
    <property type="entry name" value="lanti_2_LanM"/>
    <property type="match status" value="1"/>
</dbReference>
<sequence length="1043" mass="111138">MTSPADYYPELDGAEIAESITPLARFDGPILTMLGDGSGDLRSVRADGATAPEGTGDWIDEAEEYPFQRVVRSLAAHVAATGPLAGHEDLLHDPRALLREVLTRTEVRLREVCTRPLVAAVNRARERGVLTGSTPQERYRSFVRQAVDSSFEEAGGLAFPVLRGLVPLLVRNERVAVGEVLRRLAADRADLARVLGLDPADRLVSLGAAEGDTHHHGRSVGVLTFRSGRRVVHKPRDVSCEAAYERLVPALNARYGTRLAAARVLRCDGYGYVEYVEAEDVADVSARFLRESGELAAVLYLLNARDMHFENILPTRRGPVPIDLETLLHPERLHHGPVPEAPGNAYAAIGGSVYGIGILPLVMPGKGPDAGHIDLGFLGGQGRGATPFKSLRFENPYTDRISLVLRSSAAAERRTVAGAVTEARVRELGRCMAEGFTRLYRAVLADREGWTGLLRRTATGARVRYVHNPTALYGQTLRMTSGPAALDGTGTYLALLKRVAIASKSGDRPLVRSEIRQLAERDVPYFTVAADGTDLCDGSGAPVGSSFDSSPLQQALDKAGRLSEPDLREQLRLIHSAFSSRFPDNHLGAAGTTPAGGPAPDAALRREEMTALVRRLCDRLVETSLPDQFAHLPRTWIGPIASADANRPWPPGVLGYDLYTGRTGPALALASAARLLGDGAYRELPVQIFSTTAEILATRGYETRSVQQAGFAGYTGMAGVLFALASAGRLLDEKDWVAAAQGALPLVMDQIRAAPADRLPMDVIGGLAGVIPCVAAVGGPHAPEALAALAGLLTRLLRDPARTADPLFAQSGFAHGVSGALHALCRTHPVLSGAEAASVRETAAGLLERLRHFHDPAEDNWFSSTAGDRTYSTGWCHGATGIALSLAACAETFGEHFGERPGHEGCGRLRDRAARNLVAHGFGRNLTWCHGDLGNHDVLRALAEAEAEPGAEAQAGTAGTGARRAGTGTGGAGVPALRDSLAEVEDRWLHPDAFARKIDDSTSRYAHTSSLMVGTAGIVVHLVGRLDPAVRLSPVTLTLEDRR</sequence>
<dbReference type="InterPro" id="IPR007822">
    <property type="entry name" value="LANC-like"/>
</dbReference>
<dbReference type="InterPro" id="IPR025410">
    <property type="entry name" value="Lant_dehyd"/>
</dbReference>
<evidence type="ECO:0000313" key="4">
    <source>
        <dbReference type="Proteomes" id="UP001239522"/>
    </source>
</evidence>
<dbReference type="PRINTS" id="PR01950">
    <property type="entry name" value="LANCSUPER"/>
</dbReference>
<dbReference type="Gene3D" id="1.50.10.10">
    <property type="match status" value="1"/>
</dbReference>
<dbReference type="Proteomes" id="UP001239522">
    <property type="component" value="Chromosome"/>
</dbReference>
<dbReference type="RefSeq" id="WP_306054202.1">
    <property type="nucleotide sequence ID" value="NZ_CP120997.1"/>
</dbReference>
<dbReference type="InterPro" id="IPR017146">
    <property type="entry name" value="Lanti_2_LanM"/>
</dbReference>
<evidence type="ECO:0000313" key="3">
    <source>
        <dbReference type="EMBL" id="WLQ34215.1"/>
    </source>
</evidence>
<evidence type="ECO:0000259" key="2">
    <source>
        <dbReference type="Pfam" id="PF13575"/>
    </source>
</evidence>
<gene>
    <name evidence="3" type="ORF">P8A18_12540</name>
</gene>